<evidence type="ECO:0000313" key="4">
    <source>
        <dbReference type="EMBL" id="KAF7358662.1"/>
    </source>
</evidence>
<dbReference type="OrthoDB" id="329835at2759"/>
<dbReference type="InterPro" id="IPR016039">
    <property type="entry name" value="Thiolase-like"/>
</dbReference>
<dbReference type="GO" id="GO:0006633">
    <property type="term" value="P:fatty acid biosynthetic process"/>
    <property type="evidence" value="ECO:0007669"/>
    <property type="project" value="TreeGrafter"/>
</dbReference>
<dbReference type="CDD" id="cd00833">
    <property type="entry name" value="PKS"/>
    <property type="match status" value="1"/>
</dbReference>
<feature type="domain" description="Ketosynthase family 3 (KS3)" evidence="3">
    <location>
        <begin position="1"/>
        <end position="325"/>
    </location>
</feature>
<dbReference type="InterPro" id="IPR014043">
    <property type="entry name" value="Acyl_transferase_dom"/>
</dbReference>
<comment type="caution">
    <text evidence="4">The sequence shown here is derived from an EMBL/GenBank/DDBJ whole genome shotgun (WGS) entry which is preliminary data.</text>
</comment>
<dbReference type="PANTHER" id="PTHR43775:SF37">
    <property type="entry name" value="SI:DKEY-61P9.11"/>
    <property type="match status" value="1"/>
</dbReference>
<dbReference type="Pfam" id="PF00698">
    <property type="entry name" value="Acyl_transf_1"/>
    <property type="match status" value="1"/>
</dbReference>
<organism evidence="4 5">
    <name type="scientific">Mycena sanguinolenta</name>
    <dbReference type="NCBI Taxonomy" id="230812"/>
    <lineage>
        <taxon>Eukaryota</taxon>
        <taxon>Fungi</taxon>
        <taxon>Dikarya</taxon>
        <taxon>Basidiomycota</taxon>
        <taxon>Agaricomycotina</taxon>
        <taxon>Agaricomycetes</taxon>
        <taxon>Agaricomycetidae</taxon>
        <taxon>Agaricales</taxon>
        <taxon>Marasmiineae</taxon>
        <taxon>Mycenaceae</taxon>
        <taxon>Mycena</taxon>
    </lineage>
</organism>
<dbReference type="InterPro" id="IPR016036">
    <property type="entry name" value="Malonyl_transacylase_ACP-bd"/>
</dbReference>
<dbReference type="InterPro" id="IPR050091">
    <property type="entry name" value="PKS_NRPS_Biosynth_Enz"/>
</dbReference>
<evidence type="ECO:0000313" key="5">
    <source>
        <dbReference type="Proteomes" id="UP000623467"/>
    </source>
</evidence>
<dbReference type="SUPFAM" id="SSF55048">
    <property type="entry name" value="Probable ACP-binding domain of malonyl-CoA ACP transacylase"/>
    <property type="match status" value="1"/>
</dbReference>
<dbReference type="GO" id="GO:0004312">
    <property type="term" value="F:fatty acid synthase activity"/>
    <property type="evidence" value="ECO:0007669"/>
    <property type="project" value="TreeGrafter"/>
</dbReference>
<dbReference type="SMART" id="SM00825">
    <property type="entry name" value="PKS_KS"/>
    <property type="match status" value="1"/>
</dbReference>
<proteinExistence type="predicted"/>
<sequence length="575" mass="61322">MKIAIVGVAAQLPSGDFSANDLGYRTFWDFLVAGGQAYQPLNANQFASSEFKVLQKDLELPAKGAFLKNHDEMDSTALGISINDARVMPFSARHLMELSFEALTDSGINYRRQRVGCFMTCLGSFEIPGGVNTRQLFRRGEGVTVVVIKPLDDALRDGDHIYSVILGSFINSTGSLMPLHVPSAVAQKECILGAYARAGKRPTDADFAELHITGTSVGDRIETTAAGEIFSQNLDVGTVKGNIGHLETAAFLASLLKACLILENKYIPPTVNLSVPSPAIQWDQYRLSVPTAMKPLGCRSDSGQSIISLSSAGIGGSTGHVVIESPPARKHKQAQPWGSVSVTFVVGALSPKALARISQRIRDDSSPPPLSLSPSGWPVTITVAAIAMLQMALFDLLISAGVMPNSFAGHSAGETAIIYASGAGSKAMALEIAIARGQAMTVTESVDVGMASLGCSADVAKQLISRLSGNIEISCFNAPDSVAISGSADLLAEAISLAQAQGIFAQRLRTMVPGHSSYMDKIKEDYMERMNDIFTRYLRQHIPKVPVFSTCTGQVRVDEFSPIVFLGQLPKSRLV</sequence>
<keyword evidence="5" id="KW-1185">Reference proteome</keyword>
<evidence type="ECO:0000256" key="2">
    <source>
        <dbReference type="ARBA" id="ARBA00022553"/>
    </source>
</evidence>
<dbReference type="InterPro" id="IPR014031">
    <property type="entry name" value="Ketoacyl_synth_C"/>
</dbReference>
<evidence type="ECO:0000259" key="3">
    <source>
        <dbReference type="PROSITE" id="PS52004"/>
    </source>
</evidence>
<dbReference type="EMBL" id="JACAZH010000009">
    <property type="protein sequence ID" value="KAF7358662.1"/>
    <property type="molecule type" value="Genomic_DNA"/>
</dbReference>
<dbReference type="InterPro" id="IPR020841">
    <property type="entry name" value="PKS_Beta-ketoAc_synthase_dom"/>
</dbReference>
<dbReference type="Pfam" id="PF02801">
    <property type="entry name" value="Ketoacyl-synt_C"/>
    <property type="match status" value="1"/>
</dbReference>
<dbReference type="AlphaFoldDB" id="A0A8H7D437"/>
<evidence type="ECO:0000256" key="1">
    <source>
        <dbReference type="ARBA" id="ARBA00022450"/>
    </source>
</evidence>
<dbReference type="SMART" id="SM00827">
    <property type="entry name" value="PKS_AT"/>
    <property type="match status" value="1"/>
</dbReference>
<gene>
    <name evidence="4" type="ORF">MSAN_01205100</name>
</gene>
<dbReference type="InterPro" id="IPR001227">
    <property type="entry name" value="Ac_transferase_dom_sf"/>
</dbReference>
<dbReference type="SUPFAM" id="SSF52151">
    <property type="entry name" value="FabD/lysophospholipase-like"/>
    <property type="match status" value="1"/>
</dbReference>
<dbReference type="Gene3D" id="3.40.47.10">
    <property type="match status" value="2"/>
</dbReference>
<dbReference type="Proteomes" id="UP000623467">
    <property type="component" value="Unassembled WGS sequence"/>
</dbReference>
<accession>A0A8H7D437</accession>
<dbReference type="SUPFAM" id="SSF53901">
    <property type="entry name" value="Thiolase-like"/>
    <property type="match status" value="2"/>
</dbReference>
<dbReference type="InterPro" id="IPR014030">
    <property type="entry name" value="Ketoacyl_synth_N"/>
</dbReference>
<keyword evidence="2" id="KW-0597">Phosphoprotein</keyword>
<reference evidence="4" key="1">
    <citation type="submission" date="2020-05" db="EMBL/GenBank/DDBJ databases">
        <title>Mycena genomes resolve the evolution of fungal bioluminescence.</title>
        <authorList>
            <person name="Tsai I.J."/>
        </authorList>
    </citation>
    <scope>NUCLEOTIDE SEQUENCE</scope>
    <source>
        <strain evidence="4">160909Yilan</strain>
    </source>
</reference>
<protein>
    <submittedName>
        <fullName evidence="4">Polyketide synthase</fullName>
    </submittedName>
</protein>
<dbReference type="Gene3D" id="3.40.366.10">
    <property type="entry name" value="Malonyl-Coenzyme A Acyl Carrier Protein, domain 2"/>
    <property type="match status" value="1"/>
</dbReference>
<dbReference type="Pfam" id="PF00109">
    <property type="entry name" value="ketoacyl-synt"/>
    <property type="match status" value="1"/>
</dbReference>
<dbReference type="PROSITE" id="PS52004">
    <property type="entry name" value="KS3_2"/>
    <property type="match status" value="1"/>
</dbReference>
<keyword evidence="1" id="KW-0596">Phosphopantetheine</keyword>
<dbReference type="PANTHER" id="PTHR43775">
    <property type="entry name" value="FATTY ACID SYNTHASE"/>
    <property type="match status" value="1"/>
</dbReference>
<name>A0A8H7D437_9AGAR</name>
<dbReference type="InterPro" id="IPR016035">
    <property type="entry name" value="Acyl_Trfase/lysoPLipase"/>
</dbReference>